<evidence type="ECO:0000256" key="3">
    <source>
        <dbReference type="ARBA" id="ARBA00022695"/>
    </source>
</evidence>
<dbReference type="InterPro" id="IPR004821">
    <property type="entry name" value="Cyt_trans-like"/>
</dbReference>
<feature type="binding site" evidence="9">
    <location>
        <position position="10"/>
    </location>
    <ligand>
        <name>substrate</name>
    </ligand>
</feature>
<evidence type="ECO:0000256" key="5">
    <source>
        <dbReference type="ARBA" id="ARBA00022840"/>
    </source>
</evidence>
<dbReference type="InterPro" id="IPR001980">
    <property type="entry name" value="PPAT"/>
</dbReference>
<feature type="binding site" evidence="9">
    <location>
        <position position="18"/>
    </location>
    <ligand>
        <name>ATP</name>
        <dbReference type="ChEBI" id="CHEBI:30616"/>
    </ligand>
</feature>
<keyword evidence="3 9" id="KW-0548">Nucleotidyltransferase</keyword>
<organism evidence="11 12">
    <name type="scientific">Hyphomicrobium facile</name>
    <dbReference type="NCBI Taxonomy" id="51670"/>
    <lineage>
        <taxon>Bacteria</taxon>
        <taxon>Pseudomonadati</taxon>
        <taxon>Pseudomonadota</taxon>
        <taxon>Alphaproteobacteria</taxon>
        <taxon>Hyphomicrobiales</taxon>
        <taxon>Hyphomicrobiaceae</taxon>
        <taxon>Hyphomicrobium</taxon>
    </lineage>
</organism>
<accession>A0A1I7N2T4</accession>
<dbReference type="SUPFAM" id="SSF52374">
    <property type="entry name" value="Nucleotidylyl transferase"/>
    <property type="match status" value="1"/>
</dbReference>
<protein>
    <recommendedName>
        <fullName evidence="9">Phosphopantetheine adenylyltransferase</fullName>
        <ecNumber evidence="9">2.7.7.3</ecNumber>
    </recommendedName>
    <alternativeName>
        <fullName evidence="9">Dephospho-CoA pyrophosphorylase</fullName>
    </alternativeName>
    <alternativeName>
        <fullName evidence="9">Pantetheine-phosphate adenylyltransferase</fullName>
        <shortName evidence="9">PPAT</shortName>
    </alternativeName>
</protein>
<reference evidence="12" key="1">
    <citation type="submission" date="2016-10" db="EMBL/GenBank/DDBJ databases">
        <authorList>
            <person name="Varghese N."/>
            <person name="Submissions S."/>
        </authorList>
    </citation>
    <scope>NUCLEOTIDE SEQUENCE [LARGE SCALE GENOMIC DNA]</scope>
    <source>
        <strain evidence="12">DSM 1565</strain>
    </source>
</reference>
<evidence type="ECO:0000256" key="6">
    <source>
        <dbReference type="ARBA" id="ARBA00022842"/>
    </source>
</evidence>
<comment type="similarity">
    <text evidence="9">Belongs to the bacterial CoaD family.</text>
</comment>
<dbReference type="RefSeq" id="WP_092865303.1">
    <property type="nucleotide sequence ID" value="NZ_FPCH01000001.1"/>
</dbReference>
<keyword evidence="2 9" id="KW-0808">Transferase</keyword>
<dbReference type="Proteomes" id="UP000199423">
    <property type="component" value="Unassembled WGS sequence"/>
</dbReference>
<comment type="subunit">
    <text evidence="9">Homohexamer.</text>
</comment>
<dbReference type="GO" id="GO:0005524">
    <property type="term" value="F:ATP binding"/>
    <property type="evidence" value="ECO:0007669"/>
    <property type="project" value="UniProtKB-KW"/>
</dbReference>
<dbReference type="GO" id="GO:0004595">
    <property type="term" value="F:pantetheine-phosphate adenylyltransferase activity"/>
    <property type="evidence" value="ECO:0007669"/>
    <property type="project" value="UniProtKB-UniRule"/>
</dbReference>
<evidence type="ECO:0000256" key="7">
    <source>
        <dbReference type="ARBA" id="ARBA00022993"/>
    </source>
</evidence>
<dbReference type="EC" id="2.7.7.3" evidence="9"/>
<keyword evidence="4 9" id="KW-0547">Nucleotide-binding</keyword>
<evidence type="ECO:0000256" key="8">
    <source>
        <dbReference type="ARBA" id="ARBA00029346"/>
    </source>
</evidence>
<feature type="binding site" evidence="9">
    <location>
        <position position="79"/>
    </location>
    <ligand>
        <name>substrate</name>
    </ligand>
</feature>
<keyword evidence="1 9" id="KW-0963">Cytoplasm</keyword>
<gene>
    <name evidence="9" type="primary">coaD</name>
    <name evidence="11" type="ORF">SAMN04488557_1138</name>
</gene>
<dbReference type="GO" id="GO:0015937">
    <property type="term" value="P:coenzyme A biosynthetic process"/>
    <property type="evidence" value="ECO:0007669"/>
    <property type="project" value="UniProtKB-UniRule"/>
</dbReference>
<dbReference type="STRING" id="51670.SAMN04488557_1138"/>
<dbReference type="Gene3D" id="3.40.50.620">
    <property type="entry name" value="HUPs"/>
    <property type="match status" value="1"/>
</dbReference>
<dbReference type="EMBL" id="FPCH01000001">
    <property type="protein sequence ID" value="SFV28971.1"/>
    <property type="molecule type" value="Genomic_DNA"/>
</dbReference>
<dbReference type="OrthoDB" id="9806661at2"/>
<dbReference type="Pfam" id="PF01467">
    <property type="entry name" value="CTP_transf_like"/>
    <property type="match status" value="1"/>
</dbReference>
<comment type="subcellular location">
    <subcellularLocation>
        <location evidence="9">Cytoplasm</location>
    </subcellularLocation>
</comment>
<evidence type="ECO:0000256" key="2">
    <source>
        <dbReference type="ARBA" id="ARBA00022679"/>
    </source>
</evidence>
<dbReference type="GO" id="GO:0005737">
    <property type="term" value="C:cytoplasm"/>
    <property type="evidence" value="ECO:0007669"/>
    <property type="project" value="UniProtKB-SubCell"/>
</dbReference>
<evidence type="ECO:0000256" key="4">
    <source>
        <dbReference type="ARBA" id="ARBA00022741"/>
    </source>
</evidence>
<evidence type="ECO:0000256" key="9">
    <source>
        <dbReference type="HAMAP-Rule" id="MF_00151"/>
    </source>
</evidence>
<dbReference type="NCBIfam" id="TIGR01510">
    <property type="entry name" value="coaD_prev_kdtB"/>
    <property type="match status" value="1"/>
</dbReference>
<feature type="site" description="Transition state stabilizer" evidence="9">
    <location>
        <position position="18"/>
    </location>
</feature>
<dbReference type="UniPathway" id="UPA00241">
    <property type="reaction ID" value="UER00355"/>
</dbReference>
<sequence length="167" mass="17805">MIRIGFYSGSFDPVTLGHTDVIRRAAGLLDKLVIGIGVNPGKAPMFDEAERVAMLEDEVRSIAEATKTEIAIVTFSGLAVDAARANKASIIIRGLRDGTDFDYEMQMAGMNGEMAPEIQTVYVAASPSVRHIAANLVRAVASMGGDPSPFVSKAVLKRLKAKGPKTR</sequence>
<dbReference type="HAMAP" id="MF_00151">
    <property type="entry name" value="PPAT_bact"/>
    <property type="match status" value="1"/>
</dbReference>
<evidence type="ECO:0000313" key="11">
    <source>
        <dbReference type="EMBL" id="SFV28971.1"/>
    </source>
</evidence>
<feature type="binding site" evidence="9">
    <location>
        <position position="93"/>
    </location>
    <ligand>
        <name>substrate</name>
    </ligand>
</feature>
<feature type="binding site" evidence="9">
    <location>
        <begin position="94"/>
        <end position="96"/>
    </location>
    <ligand>
        <name>ATP</name>
        <dbReference type="ChEBI" id="CHEBI:30616"/>
    </ligand>
</feature>
<keyword evidence="7 9" id="KW-0173">Coenzyme A biosynthesis</keyword>
<evidence type="ECO:0000259" key="10">
    <source>
        <dbReference type="Pfam" id="PF01467"/>
    </source>
</evidence>
<comment type="function">
    <text evidence="9">Reversibly transfers an adenylyl group from ATP to 4'-phosphopantetheine, yielding dephospho-CoA (dPCoA) and pyrophosphate.</text>
</comment>
<comment type="cofactor">
    <cofactor evidence="9">
        <name>Mg(2+)</name>
        <dbReference type="ChEBI" id="CHEBI:18420"/>
    </cofactor>
</comment>
<feature type="binding site" evidence="9">
    <location>
        <position position="104"/>
    </location>
    <ligand>
        <name>ATP</name>
        <dbReference type="ChEBI" id="CHEBI:30616"/>
    </ligand>
</feature>
<feature type="domain" description="Cytidyltransferase-like" evidence="10">
    <location>
        <begin position="6"/>
        <end position="138"/>
    </location>
</feature>
<dbReference type="CDD" id="cd02163">
    <property type="entry name" value="PPAT"/>
    <property type="match status" value="1"/>
</dbReference>
<dbReference type="NCBIfam" id="TIGR00125">
    <property type="entry name" value="cyt_tran_rel"/>
    <property type="match status" value="1"/>
</dbReference>
<feature type="binding site" evidence="9">
    <location>
        <begin position="129"/>
        <end position="135"/>
    </location>
    <ligand>
        <name>ATP</name>
        <dbReference type="ChEBI" id="CHEBI:30616"/>
    </ligand>
</feature>
<keyword evidence="12" id="KW-1185">Reference proteome</keyword>
<feature type="binding site" evidence="9">
    <location>
        <begin position="10"/>
        <end position="11"/>
    </location>
    <ligand>
        <name>ATP</name>
        <dbReference type="ChEBI" id="CHEBI:30616"/>
    </ligand>
</feature>
<name>A0A1I7N2T4_9HYPH</name>
<proteinExistence type="inferred from homology"/>
<evidence type="ECO:0000256" key="1">
    <source>
        <dbReference type="ARBA" id="ARBA00022490"/>
    </source>
</evidence>
<evidence type="ECO:0000313" key="12">
    <source>
        <dbReference type="Proteomes" id="UP000199423"/>
    </source>
</evidence>
<dbReference type="PANTHER" id="PTHR21342:SF1">
    <property type="entry name" value="PHOSPHOPANTETHEINE ADENYLYLTRANSFERASE"/>
    <property type="match status" value="1"/>
</dbReference>
<comment type="pathway">
    <text evidence="9">Cofactor biosynthesis; coenzyme A biosynthesis; CoA from (R)-pantothenate: step 4/5.</text>
</comment>
<dbReference type="PRINTS" id="PR01020">
    <property type="entry name" value="LPSBIOSNTHSS"/>
</dbReference>
<comment type="catalytic activity">
    <reaction evidence="8 9">
        <text>(R)-4'-phosphopantetheine + ATP + H(+) = 3'-dephospho-CoA + diphosphate</text>
        <dbReference type="Rhea" id="RHEA:19801"/>
        <dbReference type="ChEBI" id="CHEBI:15378"/>
        <dbReference type="ChEBI" id="CHEBI:30616"/>
        <dbReference type="ChEBI" id="CHEBI:33019"/>
        <dbReference type="ChEBI" id="CHEBI:57328"/>
        <dbReference type="ChEBI" id="CHEBI:61723"/>
        <dbReference type="EC" id="2.7.7.3"/>
    </reaction>
</comment>
<keyword evidence="5 9" id="KW-0067">ATP-binding</keyword>
<dbReference type="AlphaFoldDB" id="A0A1I7N2T4"/>
<dbReference type="InterPro" id="IPR014729">
    <property type="entry name" value="Rossmann-like_a/b/a_fold"/>
</dbReference>
<dbReference type="PANTHER" id="PTHR21342">
    <property type="entry name" value="PHOSPHOPANTETHEINE ADENYLYLTRANSFERASE"/>
    <property type="match status" value="1"/>
</dbReference>
<keyword evidence="6 9" id="KW-0460">Magnesium</keyword>
<feature type="binding site" evidence="9">
    <location>
        <position position="42"/>
    </location>
    <ligand>
        <name>substrate</name>
    </ligand>
</feature>